<evidence type="ECO:0000256" key="6">
    <source>
        <dbReference type="ARBA" id="ARBA00046520"/>
    </source>
</evidence>
<dbReference type="AlphaFoldDB" id="A0A7J3ZJL2"/>
<sequence length="404" mass="44246">MLLSREEEKMWNGEYGPAVEKAIRVVVRVGESLGATQLVKVSHVHASGISYKNVGEPGRLFIKHLASMGARVSVFSTMNPAGMDLECWTQMGVPQEFAQAQREIVESLVKMGFHHVPTCTPYLIRRPSLGERLAWGESSAVGMANTYYGATTNREGGPLALMSAIVGRTYYAGLHLKENRVPRVRIVLDERVRRGLGDPGVAGALGYVVGEIVGDTVPLLEGARSMNFDSIRAYVAAAGATGNIALTVIEGITPGWRELLKMSDSMERVQVEWSDITRVFEQARAESPDLVFVGCPHATVSEMKMLLEVLEGCKRVRSDIEIWVSTSRNVYLEAKEIGLIERLARFGVIVVRDTCPMVSPVTARFRRVVTVSAKSLFYLPRTNGVETSLVPFNMLGEVLCGEGG</sequence>
<evidence type="ECO:0000256" key="8">
    <source>
        <dbReference type="ARBA" id="ARBA00047196"/>
    </source>
</evidence>
<keyword evidence="2" id="KW-0456">Lyase</keyword>
<dbReference type="EMBL" id="DRZC01000032">
    <property type="protein sequence ID" value="HHQ80301.1"/>
    <property type="molecule type" value="Genomic_DNA"/>
</dbReference>
<evidence type="ECO:0000256" key="7">
    <source>
        <dbReference type="ARBA" id="ARBA00047176"/>
    </source>
</evidence>
<dbReference type="Pfam" id="PF04412">
    <property type="entry name" value="AcnX"/>
    <property type="match status" value="1"/>
</dbReference>
<dbReference type="EC" id="4.2.1.182" evidence="7"/>
<keyword evidence="1" id="KW-0408">Iron</keyword>
<gene>
    <name evidence="10" type="ORF">ENM78_02405</name>
</gene>
<evidence type="ECO:0000256" key="4">
    <source>
        <dbReference type="ARBA" id="ARBA00045299"/>
    </source>
</evidence>
<evidence type="ECO:0000256" key="2">
    <source>
        <dbReference type="ARBA" id="ARBA00023239"/>
    </source>
</evidence>
<dbReference type="PANTHER" id="PTHR36577:SF3">
    <property type="entry name" value="DUF521 DOMAIN PROTEIN (AFU_ORTHOLOGUE AFUA_6G00490)"/>
    <property type="match status" value="1"/>
</dbReference>
<feature type="domain" description="Phosphomevalonate dehydratase large subunit-like" evidence="9">
    <location>
        <begin position="1"/>
        <end position="390"/>
    </location>
</feature>
<name>A0A7J3ZJL2_9CREN</name>
<comment type="subunit">
    <text evidence="6">Heterodimer composed of a large subunit (PMDh-L) and a small subunit (PMDh-S).</text>
</comment>
<dbReference type="PANTHER" id="PTHR36577">
    <property type="entry name" value="DUF521 DOMAIN PROTEIN (AFU_ORTHOLOGUE AFUA_6G00490)"/>
    <property type="match status" value="1"/>
</dbReference>
<comment type="similarity">
    <text evidence="5">Belongs to the AcnX type II large subunit family.</text>
</comment>
<accession>A0A7J3ZJL2</accession>
<dbReference type="GO" id="GO:0016829">
    <property type="term" value="F:lyase activity"/>
    <property type="evidence" value="ECO:0007669"/>
    <property type="project" value="UniProtKB-KW"/>
</dbReference>
<proteinExistence type="inferred from homology"/>
<evidence type="ECO:0000256" key="3">
    <source>
        <dbReference type="ARBA" id="ARBA00045120"/>
    </source>
</evidence>
<evidence type="ECO:0000259" key="9">
    <source>
        <dbReference type="Pfam" id="PF04412"/>
    </source>
</evidence>
<comment type="catalytic activity">
    <reaction evidence="3">
        <text>(R)-5-phosphomevalonate = (2E)-3-methyl-5-phosphooxypent-2-enoate + H2O</text>
        <dbReference type="Rhea" id="RHEA:78975"/>
        <dbReference type="ChEBI" id="CHEBI:15377"/>
        <dbReference type="ChEBI" id="CHEBI:58146"/>
        <dbReference type="ChEBI" id="CHEBI:229665"/>
        <dbReference type="EC" id="4.2.1.182"/>
    </reaction>
    <physiologicalReaction direction="left-to-right" evidence="3">
        <dbReference type="Rhea" id="RHEA:78976"/>
    </physiologicalReaction>
</comment>
<dbReference type="InterPro" id="IPR007506">
    <property type="entry name" value="PMDh-L-like_dom"/>
</dbReference>
<comment type="function">
    <text evidence="4">Component of a hydro-lyase that catalyzes the dehydration of mevalonate 5-phosphate (MVA5P) to form trans-anhydromevalonate 5-phosphate (tAHMP). Involved in the archaeal mevalonate (MVA) pathway, which provides fundamental precursors for isoprenoid biosynthesis, such as isopentenyl diphosphate (IPP) and dimethylallyl diphosphate (DMAPP).</text>
</comment>
<reference evidence="10" key="1">
    <citation type="journal article" date="2020" name="mSystems">
        <title>Genome- and Community-Level Interaction Insights into Carbon Utilization and Element Cycling Functions of Hydrothermarchaeota in Hydrothermal Sediment.</title>
        <authorList>
            <person name="Zhou Z."/>
            <person name="Liu Y."/>
            <person name="Xu W."/>
            <person name="Pan J."/>
            <person name="Luo Z.H."/>
            <person name="Li M."/>
        </authorList>
    </citation>
    <scope>NUCLEOTIDE SEQUENCE [LARGE SCALE GENOMIC DNA]</scope>
    <source>
        <strain evidence="10">SpSt-1116</strain>
    </source>
</reference>
<evidence type="ECO:0000313" key="10">
    <source>
        <dbReference type="EMBL" id="HHQ80301.1"/>
    </source>
</evidence>
<protein>
    <recommendedName>
        <fullName evidence="8">Phosphomevalonate dehydratase large subunit</fullName>
        <ecNumber evidence="7">4.2.1.182</ecNumber>
    </recommendedName>
</protein>
<evidence type="ECO:0000256" key="5">
    <source>
        <dbReference type="ARBA" id="ARBA00046333"/>
    </source>
</evidence>
<evidence type="ECO:0000256" key="1">
    <source>
        <dbReference type="ARBA" id="ARBA00023004"/>
    </source>
</evidence>
<comment type="caution">
    <text evidence="10">The sequence shown here is derived from an EMBL/GenBank/DDBJ whole genome shotgun (WGS) entry which is preliminary data.</text>
</comment>
<organism evidence="10">
    <name type="scientific">Fervidicoccus fontis</name>
    <dbReference type="NCBI Taxonomy" id="683846"/>
    <lineage>
        <taxon>Archaea</taxon>
        <taxon>Thermoproteota</taxon>
        <taxon>Thermoprotei</taxon>
        <taxon>Fervidicoccales</taxon>
        <taxon>Fervidicoccaceae</taxon>
        <taxon>Fervidicoccus</taxon>
    </lineage>
</organism>